<organism evidence="3 4">
    <name type="scientific">Sorangium cellulosum</name>
    <name type="common">Polyangium cellulosum</name>
    <dbReference type="NCBI Taxonomy" id="56"/>
    <lineage>
        <taxon>Bacteria</taxon>
        <taxon>Pseudomonadati</taxon>
        <taxon>Myxococcota</taxon>
        <taxon>Polyangia</taxon>
        <taxon>Polyangiales</taxon>
        <taxon>Polyangiaceae</taxon>
        <taxon>Sorangium</taxon>
    </lineage>
</organism>
<accession>A0A150P6G5</accession>
<feature type="domain" description="Activator of Hsp90 ATPase homologue 1/2-like C-terminal" evidence="2">
    <location>
        <begin position="22"/>
        <end position="157"/>
    </location>
</feature>
<dbReference type="CDD" id="cd08896">
    <property type="entry name" value="SRPBCC_CalC_Aha1-like_3"/>
    <property type="match status" value="1"/>
</dbReference>
<proteinExistence type="inferred from homology"/>
<dbReference type="EMBL" id="JELX01003803">
    <property type="protein sequence ID" value="KYF51267.1"/>
    <property type="molecule type" value="Genomic_DNA"/>
</dbReference>
<sequence>MTTKPEATSTSDRDLVLTRIIDAPREKVFKAWTDPELLKKWFAPQPFTTPFAELDVRPGGASLIVMRDPQGNEYPNKGVFLEVVENERLVFTDAYTTAWEPSEKPFMTVILTFEDEGGKTKYTARARHWTVADREAHEKMGFHEGWGQCAAQLEAVVRANG</sequence>
<gene>
    <name evidence="3" type="ORF">BE04_43270</name>
</gene>
<protein>
    <submittedName>
        <fullName evidence="3">Polyketide cyclase</fullName>
    </submittedName>
</protein>
<dbReference type="AlphaFoldDB" id="A0A150P6G5"/>
<evidence type="ECO:0000256" key="1">
    <source>
        <dbReference type="ARBA" id="ARBA00006817"/>
    </source>
</evidence>
<comment type="similarity">
    <text evidence="1">Belongs to the AHA1 family.</text>
</comment>
<evidence type="ECO:0000259" key="2">
    <source>
        <dbReference type="Pfam" id="PF08327"/>
    </source>
</evidence>
<evidence type="ECO:0000313" key="4">
    <source>
        <dbReference type="Proteomes" id="UP000075604"/>
    </source>
</evidence>
<dbReference type="InterPro" id="IPR023393">
    <property type="entry name" value="START-like_dom_sf"/>
</dbReference>
<comment type="caution">
    <text evidence="3">The sequence shown here is derived from an EMBL/GenBank/DDBJ whole genome shotgun (WGS) entry which is preliminary data.</text>
</comment>
<name>A0A150P6G5_SORCE</name>
<dbReference type="Proteomes" id="UP000075604">
    <property type="component" value="Unassembled WGS sequence"/>
</dbReference>
<dbReference type="SUPFAM" id="SSF55961">
    <property type="entry name" value="Bet v1-like"/>
    <property type="match status" value="1"/>
</dbReference>
<evidence type="ECO:0000313" key="3">
    <source>
        <dbReference type="EMBL" id="KYF51267.1"/>
    </source>
</evidence>
<reference evidence="3 4" key="1">
    <citation type="submission" date="2014-02" db="EMBL/GenBank/DDBJ databases">
        <title>The small core and large imbalanced accessory genome model reveals a collaborative survival strategy of Sorangium cellulosum strains in nature.</title>
        <authorList>
            <person name="Han K."/>
            <person name="Peng R."/>
            <person name="Blom J."/>
            <person name="Li Y.-Z."/>
        </authorList>
    </citation>
    <scope>NUCLEOTIDE SEQUENCE [LARGE SCALE GENOMIC DNA]</scope>
    <source>
        <strain evidence="3 4">So0157-18</strain>
    </source>
</reference>
<dbReference type="Pfam" id="PF08327">
    <property type="entry name" value="AHSA1"/>
    <property type="match status" value="1"/>
</dbReference>
<dbReference type="Gene3D" id="3.30.530.20">
    <property type="match status" value="1"/>
</dbReference>
<dbReference type="InterPro" id="IPR013538">
    <property type="entry name" value="ASHA1/2-like_C"/>
</dbReference>